<organism evidence="1 2">
    <name type="scientific">Nosema granulosis</name>
    <dbReference type="NCBI Taxonomy" id="83296"/>
    <lineage>
        <taxon>Eukaryota</taxon>
        <taxon>Fungi</taxon>
        <taxon>Fungi incertae sedis</taxon>
        <taxon>Microsporidia</taxon>
        <taxon>Nosematidae</taxon>
        <taxon>Nosema</taxon>
    </lineage>
</organism>
<dbReference type="Proteomes" id="UP000740883">
    <property type="component" value="Unassembled WGS sequence"/>
</dbReference>
<protein>
    <submittedName>
        <fullName evidence="1">Uncharacterized protein</fullName>
    </submittedName>
</protein>
<gene>
    <name evidence="1" type="ORF">NGRA_1655</name>
</gene>
<sequence length="100" mass="11969">MNSLIKKNINFNELKERKRNIATKDLANRNRNRVGYSYKKYQLVLVKDPTPDKLDERWQGPYAITRARNRRNYVVIETETGQVRVNIKRIKPFKRGKHVV</sequence>
<dbReference type="AlphaFoldDB" id="A0A9P6H0T7"/>
<evidence type="ECO:0000313" key="1">
    <source>
        <dbReference type="EMBL" id="KAF9762935.1"/>
    </source>
</evidence>
<dbReference type="EMBL" id="SBJO01000119">
    <property type="protein sequence ID" value="KAF9762935.1"/>
    <property type="molecule type" value="Genomic_DNA"/>
</dbReference>
<comment type="caution">
    <text evidence="1">The sequence shown here is derived from an EMBL/GenBank/DDBJ whole genome shotgun (WGS) entry which is preliminary data.</text>
</comment>
<accession>A0A9P6H0T7</accession>
<keyword evidence="2" id="KW-1185">Reference proteome</keyword>
<reference evidence="1 2" key="1">
    <citation type="journal article" date="2020" name="Genome Biol. Evol.">
        <title>Comparative genomics of strictly vertically transmitted, feminizing microsporidia endosymbionts of amphipod crustaceans.</title>
        <authorList>
            <person name="Cormier A."/>
            <person name="Chebbi M.A."/>
            <person name="Giraud I."/>
            <person name="Wattier R."/>
            <person name="Teixeira M."/>
            <person name="Gilbert C."/>
            <person name="Rigaud T."/>
            <person name="Cordaux R."/>
        </authorList>
    </citation>
    <scope>NUCLEOTIDE SEQUENCE [LARGE SCALE GENOMIC DNA]</scope>
    <source>
        <strain evidence="1 2">Ou3-Ou53</strain>
    </source>
</reference>
<name>A0A9P6H0T7_9MICR</name>
<evidence type="ECO:0000313" key="2">
    <source>
        <dbReference type="Proteomes" id="UP000740883"/>
    </source>
</evidence>
<dbReference type="OrthoDB" id="2193640at2759"/>
<proteinExistence type="predicted"/>